<dbReference type="GO" id="GO:0008168">
    <property type="term" value="F:methyltransferase activity"/>
    <property type="evidence" value="ECO:0007669"/>
    <property type="project" value="InterPro"/>
</dbReference>
<feature type="non-terminal residue" evidence="9">
    <location>
        <position position="588"/>
    </location>
</feature>
<organism evidence="9 10">
    <name type="scientific">Fistulina hepatica ATCC 64428</name>
    <dbReference type="NCBI Taxonomy" id="1128425"/>
    <lineage>
        <taxon>Eukaryota</taxon>
        <taxon>Fungi</taxon>
        <taxon>Dikarya</taxon>
        <taxon>Basidiomycota</taxon>
        <taxon>Agaricomycotina</taxon>
        <taxon>Agaricomycetes</taxon>
        <taxon>Agaricomycetidae</taxon>
        <taxon>Agaricales</taxon>
        <taxon>Fistulinaceae</taxon>
        <taxon>Fistulina</taxon>
    </lineage>
</organism>
<dbReference type="AlphaFoldDB" id="A0A0D7A6J7"/>
<feature type="compositionally biased region" description="Polar residues" evidence="8">
    <location>
        <begin position="540"/>
        <end position="553"/>
    </location>
</feature>
<dbReference type="PANTHER" id="PTHR13184">
    <property type="entry name" value="37S RIBOSOMAL PROTEIN S22"/>
    <property type="match status" value="1"/>
</dbReference>
<keyword evidence="4" id="KW-0408">Iron</keyword>
<comment type="function">
    <text evidence="7">Mitochondrial ribosome (mitoribosome) assembly factor. Binds at the interface of the head and body domains of the mitochondrial small ribosomal subunit (mt-SSU), occluding the mRNA channel and preventing compaction of the head domain towards the body. Probable inactive methyltransferase: retains the characteristic folding and ability to bind S-adenosyl-L-methionine, but it probably lost its methyltransferase activity.</text>
</comment>
<evidence type="ECO:0000256" key="2">
    <source>
        <dbReference type="ARBA" id="ARBA00022723"/>
    </source>
</evidence>
<dbReference type="Pfam" id="PF09243">
    <property type="entry name" value="Rsm22"/>
    <property type="match status" value="1"/>
</dbReference>
<keyword evidence="6" id="KW-0496">Mitochondrion</keyword>
<proteinExistence type="predicted"/>
<evidence type="ECO:0000256" key="4">
    <source>
        <dbReference type="ARBA" id="ARBA00023004"/>
    </source>
</evidence>
<protein>
    <recommendedName>
        <fullName evidence="11">Rsm22-domain-containing protein</fullName>
    </recommendedName>
</protein>
<evidence type="ECO:0000256" key="8">
    <source>
        <dbReference type="SAM" id="MobiDB-lite"/>
    </source>
</evidence>
<evidence type="ECO:0008006" key="11">
    <source>
        <dbReference type="Google" id="ProtNLM"/>
    </source>
</evidence>
<dbReference type="GO" id="GO:0003735">
    <property type="term" value="F:structural constituent of ribosome"/>
    <property type="evidence" value="ECO:0007669"/>
    <property type="project" value="TreeGrafter"/>
</dbReference>
<dbReference type="InterPro" id="IPR015324">
    <property type="entry name" value="Ribosomal_Rsm22-like"/>
</dbReference>
<dbReference type="GO" id="GO:0005763">
    <property type="term" value="C:mitochondrial small ribosomal subunit"/>
    <property type="evidence" value="ECO:0007669"/>
    <property type="project" value="TreeGrafter"/>
</dbReference>
<evidence type="ECO:0000256" key="1">
    <source>
        <dbReference type="ARBA" id="ARBA00004173"/>
    </source>
</evidence>
<dbReference type="GO" id="GO:0046872">
    <property type="term" value="F:metal ion binding"/>
    <property type="evidence" value="ECO:0007669"/>
    <property type="project" value="UniProtKB-KW"/>
</dbReference>
<keyword evidence="5" id="KW-0411">Iron-sulfur</keyword>
<dbReference type="GO" id="GO:0006412">
    <property type="term" value="P:translation"/>
    <property type="evidence" value="ECO:0007669"/>
    <property type="project" value="InterPro"/>
</dbReference>
<name>A0A0D7A6J7_9AGAR</name>
<feature type="region of interest" description="Disordered" evidence="8">
    <location>
        <begin position="521"/>
        <end position="572"/>
    </location>
</feature>
<evidence type="ECO:0000256" key="5">
    <source>
        <dbReference type="ARBA" id="ARBA00023014"/>
    </source>
</evidence>
<keyword evidence="2" id="KW-0479">Metal-binding</keyword>
<dbReference type="OrthoDB" id="421327at2759"/>
<sequence length="588" mass="66110">PKPRMKLDADMQALLRDVDMAMLNYKIRPTHITELEALPRTAETSELVSYDGEADDDLDRKSPAALFGSARIGSVVLPVELQNAVDRVINSMDKSQLQSDARRLFEEEQGNDNAWSTTYDKKYRSHVQARRHFERDSAAFVSVALPAHYSAVFAVLDHVKKRLGSEFVVERVLEWGSGAGSALWATYHSFQQPTSETNIDLEDLRLSNSTITSYLSIERREGLSTMAKRLVADSEGSGMIWQRTYHDDDRIPRTQAADTMAISAFHLTSVKDAASKKALIKEMWDSGAHTIVLIDHNTAEGFGSIVEARQALLKMGEREMEDPETAEWPIRGCHVLAPCPHDGKCPLHHPGAIKLVCGFEQRLQRPAFVRKTKGSGRGHEDIGYSYVVIRRGPRPSPATTALGRIGQFGRRELEKDAHTMVKPRELQQHSEEEHIEARAQPSSAEIADDLVSARLKQDTLPPAELEVALRAEAYSWPRLVFPPIKNSGHIIIDGCTNEGTKIMRMTIPRSQGKQPFYDARKSHWGDIFPHPPKNPPQERYQPSRSKNATSSIKSAEIGKRGQEIKHKDRTSYKAISEDIKDKAYKRRK</sequence>
<reference evidence="9 10" key="1">
    <citation type="journal article" date="2015" name="Fungal Genet. Biol.">
        <title>Evolution of novel wood decay mechanisms in Agaricales revealed by the genome sequences of Fistulina hepatica and Cylindrobasidium torrendii.</title>
        <authorList>
            <person name="Floudas D."/>
            <person name="Held B.W."/>
            <person name="Riley R."/>
            <person name="Nagy L.G."/>
            <person name="Koehler G."/>
            <person name="Ransdell A.S."/>
            <person name="Younus H."/>
            <person name="Chow J."/>
            <person name="Chiniquy J."/>
            <person name="Lipzen A."/>
            <person name="Tritt A."/>
            <person name="Sun H."/>
            <person name="Haridas S."/>
            <person name="LaButti K."/>
            <person name="Ohm R.A."/>
            <person name="Kues U."/>
            <person name="Blanchette R.A."/>
            <person name="Grigoriev I.V."/>
            <person name="Minto R.E."/>
            <person name="Hibbett D.S."/>
        </authorList>
    </citation>
    <scope>NUCLEOTIDE SEQUENCE [LARGE SCALE GENOMIC DNA]</scope>
    <source>
        <strain evidence="9 10">ATCC 64428</strain>
    </source>
</reference>
<evidence type="ECO:0000313" key="10">
    <source>
        <dbReference type="Proteomes" id="UP000054144"/>
    </source>
</evidence>
<evidence type="ECO:0000256" key="7">
    <source>
        <dbReference type="ARBA" id="ARBA00045681"/>
    </source>
</evidence>
<dbReference type="Proteomes" id="UP000054144">
    <property type="component" value="Unassembled WGS sequence"/>
</dbReference>
<keyword evidence="3" id="KW-0809">Transit peptide</keyword>
<gene>
    <name evidence="9" type="ORF">FISHEDRAFT_17830</name>
</gene>
<keyword evidence="10" id="KW-1185">Reference proteome</keyword>
<evidence type="ECO:0000313" key="9">
    <source>
        <dbReference type="EMBL" id="KIY46340.1"/>
    </source>
</evidence>
<dbReference type="InterPro" id="IPR052571">
    <property type="entry name" value="Mt_RNA_Methyltransferase"/>
</dbReference>
<comment type="subcellular location">
    <subcellularLocation>
        <location evidence="1">Mitochondrion</location>
    </subcellularLocation>
</comment>
<accession>A0A0D7A6J7</accession>
<dbReference type="PANTHER" id="PTHR13184:SF5">
    <property type="entry name" value="METHYLTRANSFERASE-LIKE PROTEIN 17, MITOCHONDRIAL"/>
    <property type="match status" value="1"/>
</dbReference>
<feature type="non-terminal residue" evidence="9">
    <location>
        <position position="1"/>
    </location>
</feature>
<evidence type="ECO:0000256" key="6">
    <source>
        <dbReference type="ARBA" id="ARBA00023128"/>
    </source>
</evidence>
<dbReference type="EMBL" id="KN882035">
    <property type="protein sequence ID" value="KIY46340.1"/>
    <property type="molecule type" value="Genomic_DNA"/>
</dbReference>
<feature type="compositionally biased region" description="Basic and acidic residues" evidence="8">
    <location>
        <begin position="556"/>
        <end position="572"/>
    </location>
</feature>
<evidence type="ECO:0000256" key="3">
    <source>
        <dbReference type="ARBA" id="ARBA00022946"/>
    </source>
</evidence>
<dbReference type="GO" id="GO:0051536">
    <property type="term" value="F:iron-sulfur cluster binding"/>
    <property type="evidence" value="ECO:0007669"/>
    <property type="project" value="UniProtKB-KW"/>
</dbReference>